<keyword evidence="1" id="KW-0812">Transmembrane</keyword>
<name>A0A875RZS2_EENNA</name>
<sequence length="245" mass="27941">MEELENQKPLGVDTFEQGDLSGKLCSYEVSSPDKYGCGDMMKQGRSKYQLASLKTMLKEYNKDGDLIRVKIKEQIFKLEPSRREMKYRVDSALYDEMKQGCHIENGKRENFVLVEPSQEVSHVENYKNGQLVSVEPARAHCHMSGKLDHAMLLPGDIFAVRMSGKSDHDSGEISMFTIYLKNKLSQLEEPIDMSPDQWISDEIQVCVFIFVSLLVVGALACGFMTFIKQSWGYIRVREPEKGLHV</sequence>
<proteinExistence type="predicted"/>
<dbReference type="GeneID" id="62195399"/>
<dbReference type="OrthoDB" id="3997676at2759"/>
<protein>
    <submittedName>
        <fullName evidence="2">Uncharacterized protein</fullName>
    </submittedName>
</protein>
<gene>
    <name evidence="2" type="ORF">FOA43_001998</name>
</gene>
<dbReference type="RefSeq" id="XP_038778231.1">
    <property type="nucleotide sequence ID" value="XM_038922303.1"/>
</dbReference>
<dbReference type="KEGG" id="bnn:FOA43_001998"/>
<dbReference type="Proteomes" id="UP000662931">
    <property type="component" value="Chromosome 2"/>
</dbReference>
<evidence type="ECO:0000313" key="3">
    <source>
        <dbReference type="Proteomes" id="UP000662931"/>
    </source>
</evidence>
<accession>A0A875RZS2</accession>
<feature type="transmembrane region" description="Helical" evidence="1">
    <location>
        <begin position="207"/>
        <end position="227"/>
    </location>
</feature>
<dbReference type="AlphaFoldDB" id="A0A875RZS2"/>
<evidence type="ECO:0000313" key="2">
    <source>
        <dbReference type="EMBL" id="QPG74666.1"/>
    </source>
</evidence>
<keyword evidence="1" id="KW-0472">Membrane</keyword>
<keyword evidence="3" id="KW-1185">Reference proteome</keyword>
<dbReference type="EMBL" id="CP064813">
    <property type="protein sequence ID" value="QPG74666.1"/>
    <property type="molecule type" value="Genomic_DNA"/>
</dbReference>
<keyword evidence="1" id="KW-1133">Transmembrane helix</keyword>
<organism evidence="2 3">
    <name type="scientific">Eeniella nana</name>
    <name type="common">Yeast</name>
    <name type="synonym">Brettanomyces nanus</name>
    <dbReference type="NCBI Taxonomy" id="13502"/>
    <lineage>
        <taxon>Eukaryota</taxon>
        <taxon>Fungi</taxon>
        <taxon>Dikarya</taxon>
        <taxon>Ascomycota</taxon>
        <taxon>Saccharomycotina</taxon>
        <taxon>Pichiomycetes</taxon>
        <taxon>Pichiales</taxon>
        <taxon>Pichiaceae</taxon>
        <taxon>Brettanomyces</taxon>
    </lineage>
</organism>
<evidence type="ECO:0000256" key="1">
    <source>
        <dbReference type="SAM" id="Phobius"/>
    </source>
</evidence>
<reference evidence="2" key="1">
    <citation type="submission" date="2020-10" db="EMBL/GenBank/DDBJ databases">
        <authorList>
            <person name="Roach M.J.R."/>
        </authorList>
    </citation>
    <scope>NUCLEOTIDE SEQUENCE</scope>
    <source>
        <strain evidence="2">CBS 1945</strain>
    </source>
</reference>